<dbReference type="InterPro" id="IPR004839">
    <property type="entry name" value="Aminotransferase_I/II_large"/>
</dbReference>
<dbReference type="EMBL" id="OJIN01000171">
    <property type="protein sequence ID" value="SPD74703.1"/>
    <property type="molecule type" value="Genomic_DNA"/>
</dbReference>
<proteinExistence type="inferred from homology"/>
<dbReference type="PANTHER" id="PTHR43488">
    <property type="entry name" value="GLUTAMATE-PYRUVATE AMINOTRANSFERASE ALAA"/>
    <property type="match status" value="1"/>
</dbReference>
<evidence type="ECO:0000256" key="1">
    <source>
        <dbReference type="ARBA" id="ARBA00001933"/>
    </source>
</evidence>
<dbReference type="GO" id="GO:0030170">
    <property type="term" value="F:pyridoxal phosphate binding"/>
    <property type="evidence" value="ECO:0007669"/>
    <property type="project" value="InterPro"/>
</dbReference>
<evidence type="ECO:0000256" key="3">
    <source>
        <dbReference type="ARBA" id="ARBA00022576"/>
    </source>
</evidence>
<dbReference type="InterPro" id="IPR015422">
    <property type="entry name" value="PyrdxlP-dep_Trfase_small"/>
</dbReference>
<dbReference type="InterPro" id="IPR051926">
    <property type="entry name" value="Ala_Aminotransferase"/>
</dbReference>
<organism evidence="8">
    <name type="scientific">uncultured Desulfobacterium sp</name>
    <dbReference type="NCBI Taxonomy" id="201089"/>
    <lineage>
        <taxon>Bacteria</taxon>
        <taxon>Pseudomonadati</taxon>
        <taxon>Thermodesulfobacteriota</taxon>
        <taxon>Desulfobacteria</taxon>
        <taxon>Desulfobacterales</taxon>
        <taxon>Desulfobacteriaceae</taxon>
        <taxon>Desulfobacterium</taxon>
        <taxon>environmental samples</taxon>
    </lineage>
</organism>
<evidence type="ECO:0000256" key="6">
    <source>
        <dbReference type="ARBA" id="ARBA00026106"/>
    </source>
</evidence>
<dbReference type="Gene3D" id="3.40.640.10">
    <property type="entry name" value="Type I PLP-dependent aspartate aminotransferase-like (Major domain)"/>
    <property type="match status" value="1"/>
</dbReference>
<dbReference type="InterPro" id="IPR015424">
    <property type="entry name" value="PyrdxlP-dep_Trfase"/>
</dbReference>
<comment type="similarity">
    <text evidence="2">Belongs to the class-I pyridoxal-phosphate-dependent aminotransferase family.</text>
</comment>
<dbReference type="AlphaFoldDB" id="A0A445MZ50"/>
<sequence>MIGRRQVELNRCFTMKKIKKSSKLDNVLYDIRGPVLVEANRLEDEGYRVIKLNTGNPAPFGLFAPDEVIRDMIVNLPNTQGYCNSKGLFPARKAIMQYCQQKNISDVETEDIFVTNGVSEAISMAMQALLDKGDEILIPSPDYPLWTASVTLSGGTPVHYVCDEQAEWYPDIEDIKKKITPKSKGIVVINPNNPTGALYPRELLEQIIELARKHKLIVYADEIYDKILYDGHTHTALASLADDVLFVTFNGLSKTYRVAGFRVGWMTLSGNKKIAEDYIEGINMLASMRLCSNVPAQSIIQTALGGYQSINDLTKPGGRLYEQRELGYSLITQIEGITCVKPKAAFYMFPKIDIKKFNIHDDEKFVLDFLRSEKVLMVHGRGFNWPQPDHFRVVLLPNVEDLTIVFEKMKKFLAGYRQV</sequence>
<dbReference type="Pfam" id="PF00155">
    <property type="entry name" value="Aminotran_1_2"/>
    <property type="match status" value="1"/>
</dbReference>
<evidence type="ECO:0000256" key="2">
    <source>
        <dbReference type="ARBA" id="ARBA00007441"/>
    </source>
</evidence>
<evidence type="ECO:0000256" key="4">
    <source>
        <dbReference type="ARBA" id="ARBA00022679"/>
    </source>
</evidence>
<accession>A0A445MZ50</accession>
<keyword evidence="4 8" id="KW-0808">Transferase</keyword>
<evidence type="ECO:0000256" key="5">
    <source>
        <dbReference type="ARBA" id="ARBA00022898"/>
    </source>
</evidence>
<dbReference type="CDD" id="cd00609">
    <property type="entry name" value="AAT_like"/>
    <property type="match status" value="1"/>
</dbReference>
<evidence type="ECO:0000259" key="7">
    <source>
        <dbReference type="Pfam" id="PF00155"/>
    </source>
</evidence>
<evidence type="ECO:0000313" key="8">
    <source>
        <dbReference type="EMBL" id="SPD74703.1"/>
    </source>
</evidence>
<protein>
    <recommendedName>
        <fullName evidence="6">alanine transaminase</fullName>
        <ecNumber evidence="6">2.6.1.2</ecNumber>
    </recommendedName>
</protein>
<dbReference type="InterPro" id="IPR015421">
    <property type="entry name" value="PyrdxlP-dep_Trfase_major"/>
</dbReference>
<reference evidence="8" key="1">
    <citation type="submission" date="2018-01" db="EMBL/GenBank/DDBJ databases">
        <authorList>
            <person name="Regsiter A."/>
            <person name="William W."/>
        </authorList>
    </citation>
    <scope>NUCLEOTIDE SEQUENCE</scope>
    <source>
        <strain evidence="8">TRIP AH-1</strain>
    </source>
</reference>
<dbReference type="SUPFAM" id="SSF53383">
    <property type="entry name" value="PLP-dependent transferases"/>
    <property type="match status" value="1"/>
</dbReference>
<dbReference type="GO" id="GO:0004021">
    <property type="term" value="F:L-alanine:2-oxoglutarate aminotransferase activity"/>
    <property type="evidence" value="ECO:0007669"/>
    <property type="project" value="UniProtKB-EC"/>
</dbReference>
<gene>
    <name evidence="8" type="primary">yfbQ</name>
    <name evidence="8" type="ORF">PITCH_A300006</name>
</gene>
<comment type="cofactor">
    <cofactor evidence="1">
        <name>pyridoxal 5'-phosphate</name>
        <dbReference type="ChEBI" id="CHEBI:597326"/>
    </cofactor>
</comment>
<name>A0A445MZ50_9BACT</name>
<feature type="domain" description="Aminotransferase class I/classII large" evidence="7">
    <location>
        <begin position="49"/>
        <end position="400"/>
    </location>
</feature>
<keyword evidence="3 8" id="KW-0032">Aminotransferase</keyword>
<dbReference type="Gene3D" id="3.90.1150.10">
    <property type="entry name" value="Aspartate Aminotransferase, domain 1"/>
    <property type="match status" value="1"/>
</dbReference>
<dbReference type="EC" id="2.6.1.2" evidence="6"/>
<keyword evidence="5" id="KW-0663">Pyridoxal phosphate</keyword>
<dbReference type="PANTHER" id="PTHR43488:SF2">
    <property type="entry name" value="GLUTAMATE-PYRUVATE AMINOTRANSFERASE ALAA"/>
    <property type="match status" value="1"/>
</dbReference>